<keyword evidence="2" id="KW-1185">Reference proteome</keyword>
<accession>A0ACA9SSM8</accession>
<evidence type="ECO:0000313" key="1">
    <source>
        <dbReference type="EMBL" id="CAG8846646.1"/>
    </source>
</evidence>
<name>A0ACA9SSM8_9GLOM</name>
<reference evidence="1" key="1">
    <citation type="submission" date="2021-06" db="EMBL/GenBank/DDBJ databases">
        <authorList>
            <person name="Kallberg Y."/>
            <person name="Tangrot J."/>
            <person name="Rosling A."/>
        </authorList>
    </citation>
    <scope>NUCLEOTIDE SEQUENCE</scope>
    <source>
        <strain evidence="1">MA461A</strain>
    </source>
</reference>
<dbReference type="EMBL" id="CAJVQC010152266">
    <property type="protein sequence ID" value="CAG8846646.1"/>
    <property type="molecule type" value="Genomic_DNA"/>
</dbReference>
<protein>
    <submittedName>
        <fullName evidence="1">30676_t:CDS:1</fullName>
    </submittedName>
</protein>
<proteinExistence type="predicted"/>
<comment type="caution">
    <text evidence="1">The sequence shown here is derived from an EMBL/GenBank/DDBJ whole genome shotgun (WGS) entry which is preliminary data.</text>
</comment>
<gene>
    <name evidence="1" type="ORF">RPERSI_LOCUS34249</name>
</gene>
<feature type="non-terminal residue" evidence="1">
    <location>
        <position position="1"/>
    </location>
</feature>
<organism evidence="1 2">
    <name type="scientific">Racocetra persica</name>
    <dbReference type="NCBI Taxonomy" id="160502"/>
    <lineage>
        <taxon>Eukaryota</taxon>
        <taxon>Fungi</taxon>
        <taxon>Fungi incertae sedis</taxon>
        <taxon>Mucoromycota</taxon>
        <taxon>Glomeromycotina</taxon>
        <taxon>Glomeromycetes</taxon>
        <taxon>Diversisporales</taxon>
        <taxon>Gigasporaceae</taxon>
        <taxon>Racocetra</taxon>
    </lineage>
</organism>
<sequence>QIESESQIWQHLFIIRLGNSKTSISAKQTFSNLSFQLSDISFNDIHTKVNHRKAYITANRLSKKAIQIGLDARTYAIQKLESFINEFINKYIPKNKEKIIQKRNISQQEYDDETSS</sequence>
<feature type="non-terminal residue" evidence="1">
    <location>
        <position position="116"/>
    </location>
</feature>
<dbReference type="Proteomes" id="UP000789920">
    <property type="component" value="Unassembled WGS sequence"/>
</dbReference>
<evidence type="ECO:0000313" key="2">
    <source>
        <dbReference type="Proteomes" id="UP000789920"/>
    </source>
</evidence>